<dbReference type="GO" id="GO:0016887">
    <property type="term" value="F:ATP hydrolysis activity"/>
    <property type="evidence" value="ECO:0007669"/>
    <property type="project" value="InterPro"/>
</dbReference>
<keyword evidence="5" id="KW-1003">Cell membrane</keyword>
<dbReference type="PANTHER" id="PTHR43297:SF2">
    <property type="entry name" value="DIPEPTIDE TRANSPORT ATP-BINDING PROTEIN DPPD"/>
    <property type="match status" value="1"/>
</dbReference>
<comment type="subcellular location">
    <subcellularLocation>
        <location evidence="11">Cell membrane</location>
        <topology evidence="11">Multi-pass membrane protein</topology>
    </subcellularLocation>
    <subcellularLocation>
        <location evidence="2">Cell membrane</location>
        <topology evidence="2">Peripheral membrane protein</topology>
    </subcellularLocation>
    <subcellularLocation>
        <location evidence="1">Membrane</location>
        <topology evidence="1">Multi-pass membrane protein</topology>
    </subcellularLocation>
</comment>
<dbReference type="Pfam" id="PF08352">
    <property type="entry name" value="oligo_HPY"/>
    <property type="match status" value="1"/>
</dbReference>
<dbReference type="InterPro" id="IPR003593">
    <property type="entry name" value="AAA+_ATPase"/>
</dbReference>
<sequence>MTRRPAGLLCAGWLALIVLACALADWVAPYDPQEQDLGAVYSGPTGRHWLGTDQLGRDILSRILHGGQVSLPVVAEALAVYVVLGVLFGLAAGYRPGLADRMILRVCDLLLSVPAVVILLAVLAIFSHNESAAMLTLGFLASGGLVRVVRAGARDVRDEPFVTAARAAGLTTPQILRRHVLPRIAGPVISLTSLVAGSALLVETSLGYLGLGVQPPRPSWGGLIAEASQAIFRQTWMLVPTGGVIVLTALALGVLGDVVRDAASDRTTAGALSWRRMRTRVTAPDQEKGVDEEDGDDVLLSVRDLSVRLEGPGGPTRIVDEVSFHVRRGEAVGLVGESGCGKTMAVSALLRLLPAGGTVSAAALRFDGRDLLAMSEREIARIRGRSIAYIAQEPVAGLDPLFTVGAQVAEAVRHHTGLDRRAARARAAELLEMVRLPRPATVMTRYPHELSGGMAQRVSIARALAGEPALLIADEPTTALDVTVQAEILDLLRELRERTGMGLVLVTHDWGVVADACDRAVVMYAGQVVEQTGVDRVFTAPRHPYTEALLAADPSAGTPGRRLPVLAGSVPAAGRWPDGCRFAPRCGFAAGDCTAAPVKLAADGDGTAHRCLHPRHTTTAGG</sequence>
<proteinExistence type="inferred from homology"/>
<keyword evidence="15" id="KW-1185">Reference proteome</keyword>
<comment type="caution">
    <text evidence="14">The sequence shown here is derived from an EMBL/GenBank/DDBJ whole genome shotgun (WGS) entry which is preliminary data.</text>
</comment>
<dbReference type="GO" id="GO:0055085">
    <property type="term" value="P:transmembrane transport"/>
    <property type="evidence" value="ECO:0007669"/>
    <property type="project" value="InterPro"/>
</dbReference>
<dbReference type="InterPro" id="IPR003439">
    <property type="entry name" value="ABC_transporter-like_ATP-bd"/>
</dbReference>
<dbReference type="PROSITE" id="PS50893">
    <property type="entry name" value="ABC_TRANSPORTER_2"/>
    <property type="match status" value="1"/>
</dbReference>
<dbReference type="InterPro" id="IPR050388">
    <property type="entry name" value="ABC_Ni/Peptide_Import"/>
</dbReference>
<dbReference type="OrthoDB" id="9809030at2"/>
<evidence type="ECO:0000256" key="4">
    <source>
        <dbReference type="ARBA" id="ARBA00022448"/>
    </source>
</evidence>
<evidence type="ECO:0000256" key="7">
    <source>
        <dbReference type="ARBA" id="ARBA00022741"/>
    </source>
</evidence>
<feature type="domain" description="ABC transporter" evidence="12">
    <location>
        <begin position="300"/>
        <end position="550"/>
    </location>
</feature>
<dbReference type="Pfam" id="PF12911">
    <property type="entry name" value="OppC_N"/>
    <property type="match status" value="1"/>
</dbReference>
<keyword evidence="8 14" id="KW-0067">ATP-binding</keyword>
<evidence type="ECO:0000256" key="9">
    <source>
        <dbReference type="ARBA" id="ARBA00022989"/>
    </source>
</evidence>
<reference evidence="14 15" key="1">
    <citation type="submission" date="2019-03" db="EMBL/GenBank/DDBJ databases">
        <title>Draft genome sequences of novel Actinobacteria.</title>
        <authorList>
            <person name="Sahin N."/>
            <person name="Ay H."/>
            <person name="Saygin H."/>
        </authorList>
    </citation>
    <scope>NUCLEOTIDE SEQUENCE [LARGE SCALE GENOMIC DNA]</scope>
    <source>
        <strain evidence="14 15">H3C3</strain>
    </source>
</reference>
<dbReference type="PANTHER" id="PTHR43297">
    <property type="entry name" value="OLIGOPEPTIDE TRANSPORT ATP-BINDING PROTEIN APPD"/>
    <property type="match status" value="1"/>
</dbReference>
<dbReference type="GO" id="GO:0015833">
    <property type="term" value="P:peptide transport"/>
    <property type="evidence" value="ECO:0007669"/>
    <property type="project" value="InterPro"/>
</dbReference>
<dbReference type="PROSITE" id="PS00211">
    <property type="entry name" value="ABC_TRANSPORTER_1"/>
    <property type="match status" value="1"/>
</dbReference>
<feature type="domain" description="ABC transmembrane type-1" evidence="13">
    <location>
        <begin position="67"/>
        <end position="256"/>
    </location>
</feature>
<dbReference type="InterPro" id="IPR017871">
    <property type="entry name" value="ABC_transporter-like_CS"/>
</dbReference>
<dbReference type="Pfam" id="PF00005">
    <property type="entry name" value="ABC_tran"/>
    <property type="match status" value="1"/>
</dbReference>
<accession>A0A4R5BKN6</accession>
<feature type="transmembrane region" description="Helical" evidence="11">
    <location>
        <begin position="73"/>
        <end position="94"/>
    </location>
</feature>
<comment type="similarity">
    <text evidence="3">Belongs to the ABC transporter superfamily.</text>
</comment>
<feature type="transmembrane region" description="Helical" evidence="11">
    <location>
        <begin position="132"/>
        <end position="149"/>
    </location>
</feature>
<dbReference type="InterPro" id="IPR027417">
    <property type="entry name" value="P-loop_NTPase"/>
</dbReference>
<evidence type="ECO:0000256" key="8">
    <source>
        <dbReference type="ARBA" id="ARBA00022840"/>
    </source>
</evidence>
<gene>
    <name evidence="14" type="ORF">E1298_18035</name>
</gene>
<comment type="similarity">
    <text evidence="11">Belongs to the binding-protein-dependent transport system permease family.</text>
</comment>
<evidence type="ECO:0000256" key="6">
    <source>
        <dbReference type="ARBA" id="ARBA00022692"/>
    </source>
</evidence>
<organism evidence="14 15">
    <name type="scientific">Actinomadura rubrisoli</name>
    <dbReference type="NCBI Taxonomy" id="2530368"/>
    <lineage>
        <taxon>Bacteria</taxon>
        <taxon>Bacillati</taxon>
        <taxon>Actinomycetota</taxon>
        <taxon>Actinomycetes</taxon>
        <taxon>Streptosporangiales</taxon>
        <taxon>Thermomonosporaceae</taxon>
        <taxon>Actinomadura</taxon>
    </lineage>
</organism>
<dbReference type="GO" id="GO:0005886">
    <property type="term" value="C:plasma membrane"/>
    <property type="evidence" value="ECO:0007669"/>
    <property type="project" value="UniProtKB-SubCell"/>
</dbReference>
<evidence type="ECO:0000313" key="15">
    <source>
        <dbReference type="Proteomes" id="UP000294513"/>
    </source>
</evidence>
<keyword evidence="4 11" id="KW-0813">Transport</keyword>
<dbReference type="SMART" id="SM00382">
    <property type="entry name" value="AAA"/>
    <property type="match status" value="1"/>
</dbReference>
<dbReference type="PROSITE" id="PS51257">
    <property type="entry name" value="PROKAR_LIPOPROTEIN"/>
    <property type="match status" value="1"/>
</dbReference>
<dbReference type="Gene3D" id="1.10.3720.10">
    <property type="entry name" value="MetI-like"/>
    <property type="match status" value="1"/>
</dbReference>
<evidence type="ECO:0000256" key="3">
    <source>
        <dbReference type="ARBA" id="ARBA00005417"/>
    </source>
</evidence>
<feature type="transmembrane region" description="Helical" evidence="11">
    <location>
        <begin position="106"/>
        <end position="126"/>
    </location>
</feature>
<dbReference type="PROSITE" id="PS50928">
    <property type="entry name" value="ABC_TM1"/>
    <property type="match status" value="1"/>
</dbReference>
<dbReference type="NCBIfam" id="TIGR01727">
    <property type="entry name" value="oligo_HPY"/>
    <property type="match status" value="1"/>
</dbReference>
<evidence type="ECO:0000259" key="13">
    <source>
        <dbReference type="PROSITE" id="PS50928"/>
    </source>
</evidence>
<dbReference type="SUPFAM" id="SSF161098">
    <property type="entry name" value="MetI-like"/>
    <property type="match status" value="1"/>
</dbReference>
<evidence type="ECO:0000256" key="2">
    <source>
        <dbReference type="ARBA" id="ARBA00004202"/>
    </source>
</evidence>
<dbReference type="RefSeq" id="WP_131894682.1">
    <property type="nucleotide sequence ID" value="NZ_SMKU01000085.1"/>
</dbReference>
<keyword evidence="6 11" id="KW-0812">Transmembrane</keyword>
<dbReference type="Gene3D" id="3.40.50.300">
    <property type="entry name" value="P-loop containing nucleotide triphosphate hydrolases"/>
    <property type="match status" value="1"/>
</dbReference>
<evidence type="ECO:0000256" key="10">
    <source>
        <dbReference type="ARBA" id="ARBA00023136"/>
    </source>
</evidence>
<dbReference type="InterPro" id="IPR000515">
    <property type="entry name" value="MetI-like"/>
</dbReference>
<dbReference type="InterPro" id="IPR013563">
    <property type="entry name" value="Oligopep_ABC_C"/>
</dbReference>
<dbReference type="FunFam" id="3.40.50.300:FF:000016">
    <property type="entry name" value="Oligopeptide ABC transporter ATP-binding component"/>
    <property type="match status" value="1"/>
</dbReference>
<keyword evidence="10 11" id="KW-0472">Membrane</keyword>
<keyword evidence="7" id="KW-0547">Nucleotide-binding</keyword>
<name>A0A4R5BKN6_9ACTN</name>
<dbReference type="InterPro" id="IPR035906">
    <property type="entry name" value="MetI-like_sf"/>
</dbReference>
<dbReference type="CDD" id="cd06261">
    <property type="entry name" value="TM_PBP2"/>
    <property type="match status" value="1"/>
</dbReference>
<dbReference type="CDD" id="cd03257">
    <property type="entry name" value="ABC_NikE_OppD_transporters"/>
    <property type="match status" value="1"/>
</dbReference>
<keyword evidence="9 11" id="KW-1133">Transmembrane helix</keyword>
<feature type="transmembrane region" description="Helical" evidence="11">
    <location>
        <begin position="236"/>
        <end position="256"/>
    </location>
</feature>
<evidence type="ECO:0000256" key="11">
    <source>
        <dbReference type="RuleBase" id="RU363032"/>
    </source>
</evidence>
<dbReference type="SUPFAM" id="SSF52540">
    <property type="entry name" value="P-loop containing nucleoside triphosphate hydrolases"/>
    <property type="match status" value="1"/>
</dbReference>
<evidence type="ECO:0000313" key="14">
    <source>
        <dbReference type="EMBL" id="TDD85923.1"/>
    </source>
</evidence>
<feature type="transmembrane region" description="Helical" evidence="11">
    <location>
        <begin position="184"/>
        <end position="202"/>
    </location>
</feature>
<evidence type="ECO:0000256" key="5">
    <source>
        <dbReference type="ARBA" id="ARBA00022475"/>
    </source>
</evidence>
<dbReference type="Pfam" id="PF00528">
    <property type="entry name" value="BPD_transp_1"/>
    <property type="match status" value="1"/>
</dbReference>
<dbReference type="Proteomes" id="UP000294513">
    <property type="component" value="Unassembled WGS sequence"/>
</dbReference>
<protein>
    <submittedName>
        <fullName evidence="14">Dipeptide/oligopeptide/nickel ABC transporter permease/ATP-binding protein</fullName>
    </submittedName>
</protein>
<dbReference type="GO" id="GO:0005524">
    <property type="term" value="F:ATP binding"/>
    <property type="evidence" value="ECO:0007669"/>
    <property type="project" value="UniProtKB-KW"/>
</dbReference>
<evidence type="ECO:0000256" key="1">
    <source>
        <dbReference type="ARBA" id="ARBA00004141"/>
    </source>
</evidence>
<dbReference type="EMBL" id="SMKU01000085">
    <property type="protein sequence ID" value="TDD85923.1"/>
    <property type="molecule type" value="Genomic_DNA"/>
</dbReference>
<evidence type="ECO:0000259" key="12">
    <source>
        <dbReference type="PROSITE" id="PS50893"/>
    </source>
</evidence>
<dbReference type="InterPro" id="IPR025966">
    <property type="entry name" value="OppC_N"/>
</dbReference>
<dbReference type="AlphaFoldDB" id="A0A4R5BKN6"/>